<dbReference type="Pfam" id="PF07715">
    <property type="entry name" value="Plug"/>
    <property type="match status" value="1"/>
</dbReference>
<keyword evidence="3 8" id="KW-0813">Transport</keyword>
<comment type="similarity">
    <text evidence="2 8">Belongs to the TonB-dependent receptor family.</text>
</comment>
<evidence type="ECO:0000256" key="8">
    <source>
        <dbReference type="PROSITE-ProRule" id="PRU01360"/>
    </source>
</evidence>
<evidence type="ECO:0000256" key="5">
    <source>
        <dbReference type="ARBA" id="ARBA00022692"/>
    </source>
</evidence>
<dbReference type="GO" id="GO:0009279">
    <property type="term" value="C:cell outer membrane"/>
    <property type="evidence" value="ECO:0007669"/>
    <property type="project" value="UniProtKB-SubCell"/>
</dbReference>
<proteinExistence type="inferred from homology"/>
<evidence type="ECO:0000313" key="12">
    <source>
        <dbReference type="Proteomes" id="UP000187059"/>
    </source>
</evidence>
<dbReference type="Gene3D" id="2.40.170.20">
    <property type="entry name" value="TonB-dependent receptor, beta-barrel domain"/>
    <property type="match status" value="1"/>
</dbReference>
<dbReference type="GO" id="GO:0015344">
    <property type="term" value="F:siderophore uptake transmembrane transporter activity"/>
    <property type="evidence" value="ECO:0007669"/>
    <property type="project" value="TreeGrafter"/>
</dbReference>
<evidence type="ECO:0000256" key="1">
    <source>
        <dbReference type="ARBA" id="ARBA00004571"/>
    </source>
</evidence>
<dbReference type="InterPro" id="IPR039426">
    <property type="entry name" value="TonB-dep_rcpt-like"/>
</dbReference>
<dbReference type="PROSITE" id="PS52016">
    <property type="entry name" value="TONB_DEPENDENT_REC_3"/>
    <property type="match status" value="1"/>
</dbReference>
<dbReference type="STRING" id="1250539.Ga0080574_TMP1372"/>
<evidence type="ECO:0000256" key="9">
    <source>
        <dbReference type="SAM" id="SignalP"/>
    </source>
</evidence>
<keyword evidence="4 8" id="KW-1134">Transmembrane beta strand</keyword>
<accession>A0A1P8UQP4</accession>
<keyword evidence="7 8" id="KW-0998">Cell outer membrane</keyword>
<reference evidence="11 12" key="1">
    <citation type="submission" date="2016-04" db="EMBL/GenBank/DDBJ databases">
        <title>Deep-sea bacteria in the southern Pacific.</title>
        <authorList>
            <person name="Tang K."/>
        </authorList>
    </citation>
    <scope>NUCLEOTIDE SEQUENCE [LARGE SCALE GENOMIC DNA]</scope>
    <source>
        <strain evidence="11 12">JLT2014</strain>
    </source>
</reference>
<keyword evidence="12" id="KW-1185">Reference proteome</keyword>
<feature type="domain" description="TonB-dependent receptor plug" evidence="10">
    <location>
        <begin position="56"/>
        <end position="165"/>
    </location>
</feature>
<dbReference type="SUPFAM" id="SSF56935">
    <property type="entry name" value="Porins"/>
    <property type="match status" value="1"/>
</dbReference>
<evidence type="ECO:0000256" key="2">
    <source>
        <dbReference type="ARBA" id="ARBA00009810"/>
    </source>
</evidence>
<evidence type="ECO:0000256" key="6">
    <source>
        <dbReference type="ARBA" id="ARBA00023136"/>
    </source>
</evidence>
<dbReference type="RefSeq" id="WP_076696437.1">
    <property type="nucleotide sequence ID" value="NZ_CP015093.1"/>
</dbReference>
<gene>
    <name evidence="11" type="ORF">Ga0080574_TMP1372</name>
</gene>
<protein>
    <submittedName>
        <fullName evidence="11">Hemoglobin/transferrin/lactoferrin receptor protein</fullName>
    </submittedName>
</protein>
<feature type="chain" id="PRO_5013156837" evidence="9">
    <location>
        <begin position="25"/>
        <end position="680"/>
    </location>
</feature>
<keyword evidence="11" id="KW-0675">Receptor</keyword>
<evidence type="ECO:0000259" key="10">
    <source>
        <dbReference type="Pfam" id="PF07715"/>
    </source>
</evidence>
<dbReference type="Proteomes" id="UP000187059">
    <property type="component" value="Chromosome"/>
</dbReference>
<organism evidence="11 12">
    <name type="scientific">Salipiger abyssi</name>
    <dbReference type="NCBI Taxonomy" id="1250539"/>
    <lineage>
        <taxon>Bacteria</taxon>
        <taxon>Pseudomonadati</taxon>
        <taxon>Pseudomonadota</taxon>
        <taxon>Alphaproteobacteria</taxon>
        <taxon>Rhodobacterales</taxon>
        <taxon>Roseobacteraceae</taxon>
        <taxon>Salipiger</taxon>
    </lineage>
</organism>
<dbReference type="EMBL" id="CP015093">
    <property type="protein sequence ID" value="APZ51706.1"/>
    <property type="molecule type" value="Genomic_DNA"/>
</dbReference>
<comment type="subcellular location">
    <subcellularLocation>
        <location evidence="1 8">Cell outer membrane</location>
        <topology evidence="1 8">Multi-pass membrane protein</topology>
    </subcellularLocation>
</comment>
<dbReference type="CDD" id="cd01347">
    <property type="entry name" value="ligand_gated_channel"/>
    <property type="match status" value="1"/>
</dbReference>
<dbReference type="PANTHER" id="PTHR30069">
    <property type="entry name" value="TONB-DEPENDENT OUTER MEMBRANE RECEPTOR"/>
    <property type="match status" value="1"/>
</dbReference>
<name>A0A1P8UQP4_9RHOB</name>
<evidence type="ECO:0000256" key="4">
    <source>
        <dbReference type="ARBA" id="ARBA00022452"/>
    </source>
</evidence>
<keyword evidence="5 8" id="KW-0812">Transmembrane</keyword>
<evidence type="ECO:0000313" key="11">
    <source>
        <dbReference type="EMBL" id="APZ51706.1"/>
    </source>
</evidence>
<dbReference type="GO" id="GO:0044718">
    <property type="term" value="P:siderophore transmembrane transport"/>
    <property type="evidence" value="ECO:0007669"/>
    <property type="project" value="TreeGrafter"/>
</dbReference>
<dbReference type="InterPro" id="IPR012910">
    <property type="entry name" value="Plug_dom"/>
</dbReference>
<feature type="signal peptide" evidence="9">
    <location>
        <begin position="1"/>
        <end position="24"/>
    </location>
</feature>
<dbReference type="Gene3D" id="2.170.130.10">
    <property type="entry name" value="TonB-dependent receptor, plug domain"/>
    <property type="match status" value="1"/>
</dbReference>
<sequence precursor="true">MTRSRLRGTTALILVSLCATPVAAQEVATDINTVSGFLGTLYLTPGKRDLSLGGAVPVTTVDAEEIEDRQAGTIAELIDSVPGVTLINGSTPQGSGINIRGYGANEAYGNDQKIAILVDGASVGSEELYRIGTQLFTDPLLYRQVEVLRGTIGSFEYGSGIVGGVVKLETKDASDFTGGVPGFRVGQSFEFSSNTAGAVSSTTLAWQPTERAEFLLNYTWRQQDDQVDGDGHEIGNSGFETPSGLLKGKFTFGQDDEHSVTLSYSRTTADEKDVPYDTFGTTGGSFGNVDRLTETSQTTLEYRYNPVSDLIDLTATLSYADQQIEYSYVPGSSPLEFTPTWPFLRDTVNADQQYETTKLTVKNAAMFQTGIVDHTLRAGVELSRRERADNDAASAPGGEDNRLAVFVIDEMRFNGFTLTPALRWEKSEVESATTYGDFENDALMGGVALAYEFGNGLSVFGSYAYTEGLPIIDDLGPAAVNEWRMTTTEKSDTWELGASYASVDVFSPGDNLSVRGSYYQTELWDITSYSATGSTSPNLDRVETEGFELEASYGFASGTYVDFQGSWTEGTEYADGLSDTDWRNKPGDAVGLTLGHKWGDWLDMSWEVRHTTDARDALEADLPDYTVHNLRATYRPQTGALEGTEIRFGIENAFDLDYTGNLSSRDAPGRTYKLGLSKVF</sequence>
<evidence type="ECO:0000256" key="3">
    <source>
        <dbReference type="ARBA" id="ARBA00022448"/>
    </source>
</evidence>
<keyword evidence="9" id="KW-0732">Signal</keyword>
<dbReference type="PANTHER" id="PTHR30069:SF41">
    <property type="entry name" value="HEME_HEMOPEXIN UTILIZATION PROTEIN C"/>
    <property type="match status" value="1"/>
</dbReference>
<evidence type="ECO:0000256" key="7">
    <source>
        <dbReference type="ARBA" id="ARBA00023237"/>
    </source>
</evidence>
<dbReference type="OrthoDB" id="9796221at2"/>
<dbReference type="KEGG" id="paby:Ga0080574_TMP1372"/>
<dbReference type="InterPro" id="IPR037066">
    <property type="entry name" value="Plug_dom_sf"/>
</dbReference>
<dbReference type="AlphaFoldDB" id="A0A1P8UQP4"/>
<keyword evidence="6 8" id="KW-0472">Membrane</keyword>
<dbReference type="InterPro" id="IPR036942">
    <property type="entry name" value="Beta-barrel_TonB_sf"/>
</dbReference>